<dbReference type="NCBIfam" id="TIGR02983">
    <property type="entry name" value="SigE-fam_strep"/>
    <property type="match status" value="1"/>
</dbReference>
<dbReference type="InterPro" id="IPR014325">
    <property type="entry name" value="RNA_pol_sigma-E_actinobac"/>
</dbReference>
<dbReference type="SUPFAM" id="SSF88946">
    <property type="entry name" value="Sigma2 domain of RNA polymerase sigma factors"/>
    <property type="match status" value="1"/>
</dbReference>
<sequence length="192" mass="21753">MTETSISLRRAQTLATTAADGMARSEPETDRDEAVAQLYETHWLGMVRLAGLMLGDRPSAEDVVQDSFAELYRRWDKVRDRSKVVTYLRSTVLNRSRNVIRRRQLALRRKPLYEPPVWSAESEAVLGEDRREVLVALNKLPARRREVLILRYFVDLSDAQIAQTLGIAEGTVRSAAHHGLATLAKILKGESR</sequence>
<feature type="domain" description="RNA polymerase sigma factor 70 region 4 type 2" evidence="7">
    <location>
        <begin position="131"/>
        <end position="183"/>
    </location>
</feature>
<dbReference type="InterPro" id="IPR013325">
    <property type="entry name" value="RNA_pol_sigma_r2"/>
</dbReference>
<dbReference type="InterPro" id="IPR039425">
    <property type="entry name" value="RNA_pol_sigma-70-like"/>
</dbReference>
<dbReference type="RefSeq" id="WP_307782396.1">
    <property type="nucleotide sequence ID" value="NZ_JAFBCM010000001.1"/>
</dbReference>
<name>A0ABV7YQB8_9ACTN</name>
<dbReference type="Pfam" id="PF08281">
    <property type="entry name" value="Sigma70_r4_2"/>
    <property type="match status" value="1"/>
</dbReference>
<dbReference type="Proteomes" id="UP001595699">
    <property type="component" value="Unassembled WGS sequence"/>
</dbReference>
<comment type="caution">
    <text evidence="8">The sequence shown here is derived from an EMBL/GenBank/DDBJ whole genome shotgun (WGS) entry which is preliminary data.</text>
</comment>
<dbReference type="NCBIfam" id="TIGR02937">
    <property type="entry name" value="sigma70-ECF"/>
    <property type="match status" value="1"/>
</dbReference>
<evidence type="ECO:0000256" key="3">
    <source>
        <dbReference type="ARBA" id="ARBA00023082"/>
    </source>
</evidence>
<keyword evidence="2" id="KW-0805">Transcription regulation</keyword>
<evidence type="ECO:0000259" key="7">
    <source>
        <dbReference type="Pfam" id="PF08281"/>
    </source>
</evidence>
<evidence type="ECO:0000313" key="9">
    <source>
        <dbReference type="Proteomes" id="UP001595699"/>
    </source>
</evidence>
<evidence type="ECO:0000313" key="8">
    <source>
        <dbReference type="EMBL" id="MFC3766375.1"/>
    </source>
</evidence>
<dbReference type="PANTHER" id="PTHR43133">
    <property type="entry name" value="RNA POLYMERASE ECF-TYPE SIGMA FACTO"/>
    <property type="match status" value="1"/>
</dbReference>
<organism evidence="8 9">
    <name type="scientific">Tenggerimyces flavus</name>
    <dbReference type="NCBI Taxonomy" id="1708749"/>
    <lineage>
        <taxon>Bacteria</taxon>
        <taxon>Bacillati</taxon>
        <taxon>Actinomycetota</taxon>
        <taxon>Actinomycetes</taxon>
        <taxon>Propionibacteriales</taxon>
        <taxon>Nocardioidaceae</taxon>
        <taxon>Tenggerimyces</taxon>
    </lineage>
</organism>
<keyword evidence="5" id="KW-0804">Transcription</keyword>
<comment type="similarity">
    <text evidence="1">Belongs to the sigma-70 factor family. ECF subfamily.</text>
</comment>
<proteinExistence type="inferred from homology"/>
<keyword evidence="3" id="KW-0731">Sigma factor</keyword>
<evidence type="ECO:0000256" key="5">
    <source>
        <dbReference type="ARBA" id="ARBA00023163"/>
    </source>
</evidence>
<gene>
    <name evidence="8" type="ORF">ACFOUW_36485</name>
</gene>
<protein>
    <submittedName>
        <fullName evidence="8">RNA polymerase sigma factor</fullName>
    </submittedName>
</protein>
<evidence type="ECO:0000256" key="4">
    <source>
        <dbReference type="ARBA" id="ARBA00023125"/>
    </source>
</evidence>
<keyword evidence="9" id="KW-1185">Reference proteome</keyword>
<dbReference type="PANTHER" id="PTHR43133:SF50">
    <property type="entry name" value="ECF RNA POLYMERASE SIGMA FACTOR SIGM"/>
    <property type="match status" value="1"/>
</dbReference>
<reference evidence="9" key="1">
    <citation type="journal article" date="2019" name="Int. J. Syst. Evol. Microbiol.">
        <title>The Global Catalogue of Microorganisms (GCM) 10K type strain sequencing project: providing services to taxonomists for standard genome sequencing and annotation.</title>
        <authorList>
            <consortium name="The Broad Institute Genomics Platform"/>
            <consortium name="The Broad Institute Genome Sequencing Center for Infectious Disease"/>
            <person name="Wu L."/>
            <person name="Ma J."/>
        </authorList>
    </citation>
    <scope>NUCLEOTIDE SEQUENCE [LARGE SCALE GENOMIC DNA]</scope>
    <source>
        <strain evidence="9">CGMCC 4.7241</strain>
    </source>
</reference>
<dbReference type="InterPro" id="IPR036388">
    <property type="entry name" value="WH-like_DNA-bd_sf"/>
</dbReference>
<dbReference type="InterPro" id="IPR013324">
    <property type="entry name" value="RNA_pol_sigma_r3/r4-like"/>
</dbReference>
<dbReference type="Gene3D" id="1.10.1740.10">
    <property type="match status" value="1"/>
</dbReference>
<dbReference type="InterPro" id="IPR007627">
    <property type="entry name" value="RNA_pol_sigma70_r2"/>
</dbReference>
<keyword evidence="4" id="KW-0238">DNA-binding</keyword>
<dbReference type="InterPro" id="IPR014284">
    <property type="entry name" value="RNA_pol_sigma-70_dom"/>
</dbReference>
<dbReference type="EMBL" id="JBHRZH010000051">
    <property type="protein sequence ID" value="MFC3766375.1"/>
    <property type="molecule type" value="Genomic_DNA"/>
</dbReference>
<dbReference type="InterPro" id="IPR013249">
    <property type="entry name" value="RNA_pol_sigma70_r4_t2"/>
</dbReference>
<dbReference type="Gene3D" id="1.10.10.10">
    <property type="entry name" value="Winged helix-like DNA-binding domain superfamily/Winged helix DNA-binding domain"/>
    <property type="match status" value="1"/>
</dbReference>
<evidence type="ECO:0000259" key="6">
    <source>
        <dbReference type="Pfam" id="PF04542"/>
    </source>
</evidence>
<evidence type="ECO:0000256" key="1">
    <source>
        <dbReference type="ARBA" id="ARBA00010641"/>
    </source>
</evidence>
<dbReference type="CDD" id="cd06171">
    <property type="entry name" value="Sigma70_r4"/>
    <property type="match status" value="1"/>
</dbReference>
<dbReference type="SUPFAM" id="SSF88659">
    <property type="entry name" value="Sigma3 and sigma4 domains of RNA polymerase sigma factors"/>
    <property type="match status" value="1"/>
</dbReference>
<dbReference type="Pfam" id="PF04542">
    <property type="entry name" value="Sigma70_r2"/>
    <property type="match status" value="1"/>
</dbReference>
<accession>A0ABV7YQB8</accession>
<feature type="domain" description="RNA polymerase sigma-70 region 2" evidence="6">
    <location>
        <begin position="39"/>
        <end position="104"/>
    </location>
</feature>
<evidence type="ECO:0000256" key="2">
    <source>
        <dbReference type="ARBA" id="ARBA00023015"/>
    </source>
</evidence>